<proteinExistence type="predicted"/>
<feature type="coiled-coil region" evidence="8">
    <location>
        <begin position="768"/>
        <end position="938"/>
    </location>
</feature>
<feature type="coiled-coil region" evidence="8">
    <location>
        <begin position="1282"/>
        <end position="1397"/>
    </location>
</feature>
<keyword evidence="3" id="KW-0597">Phosphoprotein</keyword>
<evidence type="ECO:0000256" key="8">
    <source>
        <dbReference type="SAM" id="Coils"/>
    </source>
</evidence>
<keyword evidence="5" id="KW-0677">Repeat</keyword>
<dbReference type="PANTHER" id="PTHR18905">
    <property type="entry name" value="NINEIN"/>
    <property type="match status" value="1"/>
</dbReference>
<dbReference type="InterPro" id="IPR002048">
    <property type="entry name" value="EF_hand_dom"/>
</dbReference>
<dbReference type="PANTHER" id="PTHR18905:SF11">
    <property type="entry name" value="NINEIN"/>
    <property type="match status" value="1"/>
</dbReference>
<dbReference type="PROSITE" id="PS50222">
    <property type="entry name" value="EF_HAND_2"/>
    <property type="match status" value="1"/>
</dbReference>
<dbReference type="InterPro" id="IPR011992">
    <property type="entry name" value="EF-hand-dom_pair"/>
</dbReference>
<sequence length="1421" mass="165957">MDEAEQDQHEARLKELFDSFDTTGTGSLGQEELTDLCHMLSLEEVAPVLQETLLQDNLLGRVHFDQFKEALILILSRTLSNEEHFQEPDCTLEAQPKYVRGGKRYGRRSLPEFQESVEEFAEVTVIEPLDEEARPSHIPASDRSEHWKTQRSEEYEAEGQLRFWNPDDLNASQSGSSPPQDWIEEKLQEVCEDLGITRDGHLNRKKLVSICEQYGLQNVDGEMLEEVFHNLDPDGTMSVEDFFYGLFKNGKSLTPSASTPYRQLKRHLSMQSFDESGRRTTTPSAMMSTIGFRVFSCLDDGMGYASVERILDTWQEEGIENSQEILKALDFSLDGNVNLTELTLALENELLVTKNNIHQAALASFKAEIRHLLERVDQVVREKEKLRSDLDKAEKLKSLMASEVDDHHAAIERRNEYNLRKLDEEYKERIAALKNELRKEREQILQQVGKQRLELEQEIEKAKTEENYIRDRLALSLKENSRLENELLENAEKLAEYENLTNKLQRNLENVLAEKFGDLDPSSAEFFLQEERLTQMKNEYEQQCRLLQDQVDELQSELEEYRTQGKVFRLPLKNSLSEELDINSGCIEPDQGLGSEECNPLNMSIEAELVIEQMKEQHHRDLGHLRLELEDKVHHYEKQLDETKLACKKEQENMKQKYENEVHILEEQINDLKSEIAELQGQTMVLKETQHTTICRHEEEKKQLQMKWEEEKALLQEELRLKHELELKAKLEQVEESFNGEREKLIQNGTWTDEKVRNLTQELEQVHQEQLKSLVEKHNLEKKELQKELLEKYQSELQEGRYESEKLQEENSILRNEITTLNEEDSISNLQLGKLNGSQEEIRQKIETVKQEKAAVQKIVESLKKQISELKTKNQQLDLENTELSQKNSQNQKELQELKQRLAEMLCQKDKEPGHSTYEEWEQEKSNLEEELEHCKVKSSTLVSSLEAELSEVKIQTHIVEQENLLLKDELEKMKQLHRCPDLSDFQQKVSSVLSYNEKLLKEKEALSEELNICVDKLAKSSLLEHRIAAMKQEQKSWEHQNESLKSQLVASQEKVQNLEDTLQNVNLQMSQIKSDLRMTQQEKEALKQEVMSLHKQLQNAGDKNWAPEVATHPSGFPNQQQRLSWDKLDQLMNEEQQLLWQENERLQTVVQNTKAELIHSREKVRQLESNLLLPKHQKHLSSSGTMKPPEQEKLSLKRECEQVQKERSPTNRKVSQMNSLERELETIHLENEGLKKKQVKLDEQLMEMQHLRSTMFSPSPNAWDLQLLQQQACPMVPREQFLQLQHQLLQAERINQCLQEELEHRTSETNTPQENQEHLVTVMEERMMEVEQKLKLVKRLLQEKVNQLKEQLCKNTKADAMVKDLYVENAQLLKALEMTEQRQKTAEKKNYLLEEKIASLSNIVRNLTPAPLTSTPPLRS</sequence>
<evidence type="ECO:0000256" key="3">
    <source>
        <dbReference type="ARBA" id="ARBA00022553"/>
    </source>
</evidence>
<dbReference type="GO" id="GO:0005509">
    <property type="term" value="F:calcium ion binding"/>
    <property type="evidence" value="ECO:0007669"/>
    <property type="project" value="InterPro"/>
</dbReference>
<dbReference type="Proteomes" id="UP000694722">
    <property type="component" value="Unplaced"/>
</dbReference>
<evidence type="ECO:0000313" key="12">
    <source>
        <dbReference type="Proteomes" id="UP000694722"/>
    </source>
</evidence>
<dbReference type="FunFam" id="1.10.238.10:FF:000094">
    <property type="entry name" value="ninein isoform X7"/>
    <property type="match status" value="1"/>
</dbReference>
<feature type="region of interest" description="Disordered" evidence="9">
    <location>
        <begin position="133"/>
        <end position="152"/>
    </location>
</feature>
<dbReference type="Gene3D" id="1.10.238.10">
    <property type="entry name" value="EF-hand"/>
    <property type="match status" value="2"/>
</dbReference>
<accession>A0A8D1F925</accession>
<feature type="coiled-coil region" evidence="8">
    <location>
        <begin position="997"/>
        <end position="1104"/>
    </location>
</feature>
<evidence type="ECO:0000256" key="4">
    <source>
        <dbReference type="ARBA" id="ARBA00022701"/>
    </source>
</evidence>
<dbReference type="Ensembl" id="ENSSSCT00040077557.1">
    <property type="protein sequence ID" value="ENSSSCP00040033368.1"/>
    <property type="gene ID" value="ENSSSCG00040056877.1"/>
</dbReference>
<keyword evidence="2" id="KW-0963">Cytoplasm</keyword>
<name>A0A8D1F925_PIG</name>
<evidence type="ECO:0000256" key="1">
    <source>
        <dbReference type="ARBA" id="ARBA00004300"/>
    </source>
</evidence>
<feature type="domain" description="EF-hand" evidence="10">
    <location>
        <begin position="8"/>
        <end position="43"/>
    </location>
</feature>
<keyword evidence="4" id="KW-0493">Microtubule</keyword>
<keyword evidence="7" id="KW-0206">Cytoskeleton</keyword>
<evidence type="ECO:0000313" key="11">
    <source>
        <dbReference type="Ensembl" id="ENSSSCP00040033368.1"/>
    </source>
</evidence>
<evidence type="ECO:0000256" key="2">
    <source>
        <dbReference type="ARBA" id="ARBA00022490"/>
    </source>
</evidence>
<evidence type="ECO:0000259" key="10">
    <source>
        <dbReference type="PROSITE" id="PS50222"/>
    </source>
</evidence>
<evidence type="ECO:0000256" key="9">
    <source>
        <dbReference type="SAM" id="MobiDB-lite"/>
    </source>
</evidence>
<feature type="coiled-coil region" evidence="8">
    <location>
        <begin position="626"/>
        <end position="718"/>
    </location>
</feature>
<comment type="subcellular location">
    <subcellularLocation>
        <location evidence="1">Cytoplasm</location>
        <location evidence="1">Cytoskeleton</location>
        <location evidence="1">Microtubule organizing center</location>
        <location evidence="1">Centrosome</location>
    </subcellularLocation>
</comment>
<dbReference type="SUPFAM" id="SSF47473">
    <property type="entry name" value="EF-hand"/>
    <property type="match status" value="1"/>
</dbReference>
<dbReference type="GO" id="GO:0005874">
    <property type="term" value="C:microtubule"/>
    <property type="evidence" value="ECO:0007669"/>
    <property type="project" value="UniProtKB-KW"/>
</dbReference>
<keyword evidence="6 8" id="KW-0175">Coiled coil</keyword>
<organism evidence="11 12">
    <name type="scientific">Sus scrofa</name>
    <name type="common">Pig</name>
    <dbReference type="NCBI Taxonomy" id="9823"/>
    <lineage>
        <taxon>Eukaryota</taxon>
        <taxon>Metazoa</taxon>
        <taxon>Chordata</taxon>
        <taxon>Craniata</taxon>
        <taxon>Vertebrata</taxon>
        <taxon>Euteleostomi</taxon>
        <taxon>Mammalia</taxon>
        <taxon>Eutheria</taxon>
        <taxon>Laurasiatheria</taxon>
        <taxon>Artiodactyla</taxon>
        <taxon>Suina</taxon>
        <taxon>Suidae</taxon>
        <taxon>Sus</taxon>
    </lineage>
</organism>
<feature type="coiled-coil region" evidence="8">
    <location>
        <begin position="362"/>
        <end position="564"/>
    </location>
</feature>
<reference evidence="11" key="1">
    <citation type="submission" date="2025-08" db="UniProtKB">
        <authorList>
            <consortium name="Ensembl"/>
        </authorList>
    </citation>
    <scope>IDENTIFICATION</scope>
</reference>
<protein>
    <recommendedName>
        <fullName evidence="10">EF-hand domain-containing protein</fullName>
    </recommendedName>
</protein>
<evidence type="ECO:0000256" key="7">
    <source>
        <dbReference type="ARBA" id="ARBA00023212"/>
    </source>
</evidence>
<dbReference type="GO" id="GO:0005813">
    <property type="term" value="C:centrosome"/>
    <property type="evidence" value="ECO:0007669"/>
    <property type="project" value="UniProtKB-SubCell"/>
</dbReference>
<evidence type="ECO:0000256" key="6">
    <source>
        <dbReference type="ARBA" id="ARBA00023054"/>
    </source>
</evidence>
<evidence type="ECO:0000256" key="5">
    <source>
        <dbReference type="ARBA" id="ARBA00022737"/>
    </source>
</evidence>